<reference evidence="1" key="1">
    <citation type="thesis" date="2020" institute="ProQuest LLC" country="789 East Eisenhower Parkway, Ann Arbor, MI, USA">
        <title>Comparative Genomics and Chromosome Evolution.</title>
        <authorList>
            <person name="Mudd A.B."/>
        </authorList>
    </citation>
    <scope>NUCLEOTIDE SEQUENCE</scope>
    <source>
        <strain evidence="1">237g6f4</strain>
        <tissue evidence="1">Blood</tissue>
    </source>
</reference>
<dbReference type="Proteomes" id="UP000824782">
    <property type="component" value="Unassembled WGS sequence"/>
</dbReference>
<dbReference type="EMBL" id="WNYA01000012">
    <property type="protein sequence ID" value="KAG8551079.1"/>
    <property type="molecule type" value="Genomic_DNA"/>
</dbReference>
<comment type="caution">
    <text evidence="1">The sequence shown here is derived from an EMBL/GenBank/DDBJ whole genome shotgun (WGS) entry which is preliminary data.</text>
</comment>
<sequence length="50" mass="5544">MRYMESPIAAVQGECPVHRGGGASHCVRHICHHIPVRGQKAGDGRYNKLY</sequence>
<organism evidence="1 2">
    <name type="scientific">Engystomops pustulosus</name>
    <name type="common">Tungara frog</name>
    <name type="synonym">Physalaemus pustulosus</name>
    <dbReference type="NCBI Taxonomy" id="76066"/>
    <lineage>
        <taxon>Eukaryota</taxon>
        <taxon>Metazoa</taxon>
        <taxon>Chordata</taxon>
        <taxon>Craniata</taxon>
        <taxon>Vertebrata</taxon>
        <taxon>Euteleostomi</taxon>
        <taxon>Amphibia</taxon>
        <taxon>Batrachia</taxon>
        <taxon>Anura</taxon>
        <taxon>Neobatrachia</taxon>
        <taxon>Hyloidea</taxon>
        <taxon>Leptodactylidae</taxon>
        <taxon>Leiuperinae</taxon>
        <taxon>Engystomops</taxon>
    </lineage>
</organism>
<dbReference type="AlphaFoldDB" id="A0AAV6ZNY4"/>
<evidence type="ECO:0000313" key="1">
    <source>
        <dbReference type="EMBL" id="KAG8551079.1"/>
    </source>
</evidence>
<keyword evidence="2" id="KW-1185">Reference proteome</keyword>
<proteinExistence type="predicted"/>
<protein>
    <submittedName>
        <fullName evidence="1">Uncharacterized protein</fullName>
    </submittedName>
</protein>
<name>A0AAV6ZNY4_ENGPU</name>
<gene>
    <name evidence="1" type="ORF">GDO81_018442</name>
</gene>
<accession>A0AAV6ZNY4</accession>
<evidence type="ECO:0000313" key="2">
    <source>
        <dbReference type="Proteomes" id="UP000824782"/>
    </source>
</evidence>